<evidence type="ECO:0000313" key="2">
    <source>
        <dbReference type="EMBL" id="CAD8830156.1"/>
    </source>
</evidence>
<dbReference type="AlphaFoldDB" id="A0A7S0ZRS8"/>
<proteinExistence type="predicted"/>
<evidence type="ECO:0000256" key="1">
    <source>
        <dbReference type="SAM" id="MobiDB-lite"/>
    </source>
</evidence>
<feature type="region of interest" description="Disordered" evidence="1">
    <location>
        <begin position="1"/>
        <end position="44"/>
    </location>
</feature>
<sequence length="188" mass="20916">MSSKSGPIVITLKKSHGSKDDAVARSRSRSVRAKPKERAASLSPLREPMAPSILNVTALEDIFARFHGELDTWLQRESRKLERAERRGSGARDALGRSGTLVCDFLRDYAPRTYQELGAEPQGEAFTTRALPQFLEMVEEDQRALQEATAVLGAFAERRFPKNKELALLKNDSSPLPLMRAILRLLAA</sequence>
<protein>
    <submittedName>
        <fullName evidence="2">Uncharacterized protein</fullName>
    </submittedName>
</protein>
<gene>
    <name evidence="2" type="ORF">NSCI0253_LOCUS4502</name>
</gene>
<organism evidence="2">
    <name type="scientific">Noctiluca scintillans</name>
    <name type="common">Sea sparkle</name>
    <name type="synonym">Red tide dinoflagellate</name>
    <dbReference type="NCBI Taxonomy" id="2966"/>
    <lineage>
        <taxon>Eukaryota</taxon>
        <taxon>Sar</taxon>
        <taxon>Alveolata</taxon>
        <taxon>Dinophyceae</taxon>
        <taxon>Noctilucales</taxon>
        <taxon>Noctilucaceae</taxon>
        <taxon>Noctiluca</taxon>
    </lineage>
</organism>
<name>A0A7S0ZRS8_NOCSC</name>
<dbReference type="EMBL" id="HBFQ01006366">
    <property type="protein sequence ID" value="CAD8830156.1"/>
    <property type="molecule type" value="Transcribed_RNA"/>
</dbReference>
<reference evidence="2" key="1">
    <citation type="submission" date="2021-01" db="EMBL/GenBank/DDBJ databases">
        <authorList>
            <person name="Corre E."/>
            <person name="Pelletier E."/>
            <person name="Niang G."/>
            <person name="Scheremetjew M."/>
            <person name="Finn R."/>
            <person name="Kale V."/>
            <person name="Holt S."/>
            <person name="Cochrane G."/>
            <person name="Meng A."/>
            <person name="Brown T."/>
            <person name="Cohen L."/>
        </authorList>
    </citation>
    <scope>NUCLEOTIDE SEQUENCE</scope>
</reference>
<accession>A0A7S0ZRS8</accession>